<dbReference type="GO" id="GO:0046872">
    <property type="term" value="F:metal ion binding"/>
    <property type="evidence" value="ECO:0007669"/>
    <property type="project" value="UniProtKB-KW"/>
</dbReference>
<reference evidence="6" key="1">
    <citation type="submission" date="2016-10" db="EMBL/GenBank/DDBJ databases">
        <title>Sequence of Gallionella enrichment culture.</title>
        <authorList>
            <person name="Poehlein A."/>
            <person name="Muehling M."/>
            <person name="Daniel R."/>
        </authorList>
    </citation>
    <scope>NUCLEOTIDE SEQUENCE</scope>
</reference>
<organism evidence="6">
    <name type="scientific">mine drainage metagenome</name>
    <dbReference type="NCBI Taxonomy" id="410659"/>
    <lineage>
        <taxon>unclassified sequences</taxon>
        <taxon>metagenomes</taxon>
        <taxon>ecological metagenomes</taxon>
    </lineage>
</organism>
<evidence type="ECO:0000259" key="5">
    <source>
        <dbReference type="PROSITE" id="PS51891"/>
    </source>
</evidence>
<evidence type="ECO:0000256" key="2">
    <source>
        <dbReference type="ARBA" id="ARBA00022723"/>
    </source>
</evidence>
<gene>
    <name evidence="6" type="ORF">GALL_334010</name>
</gene>
<comment type="caution">
    <text evidence="6">The sequence shown here is derived from an EMBL/GenBank/DDBJ whole genome shotgun (WGS) entry which is preliminary data.</text>
</comment>
<comment type="similarity">
    <text evidence="1">Belongs to the Gfa family.</text>
</comment>
<proteinExistence type="inferred from homology"/>
<dbReference type="PROSITE" id="PS51891">
    <property type="entry name" value="CENP_V_GFA"/>
    <property type="match status" value="1"/>
</dbReference>
<accession>A0A1J5QN45</accession>
<keyword evidence="4" id="KW-0456">Lyase</keyword>
<dbReference type="SUPFAM" id="SSF51316">
    <property type="entry name" value="Mss4-like"/>
    <property type="match status" value="1"/>
</dbReference>
<dbReference type="PANTHER" id="PTHR33337:SF33">
    <property type="entry name" value="CENP-V_GFA DOMAIN-CONTAINING PROTEIN"/>
    <property type="match status" value="1"/>
</dbReference>
<protein>
    <submittedName>
        <fullName evidence="6">Glutathione-dependent formaldehyde-activating enzyme</fullName>
    </submittedName>
</protein>
<dbReference type="InterPro" id="IPR011057">
    <property type="entry name" value="Mss4-like_sf"/>
</dbReference>
<keyword evidence="3" id="KW-0862">Zinc</keyword>
<dbReference type="GO" id="GO:0016846">
    <property type="term" value="F:carbon-sulfur lyase activity"/>
    <property type="evidence" value="ECO:0007669"/>
    <property type="project" value="InterPro"/>
</dbReference>
<dbReference type="Gene3D" id="3.90.1590.10">
    <property type="entry name" value="glutathione-dependent formaldehyde- activating enzyme (gfa)"/>
    <property type="match status" value="1"/>
</dbReference>
<dbReference type="InterPro" id="IPR006913">
    <property type="entry name" value="CENP-V/GFA"/>
</dbReference>
<evidence type="ECO:0000256" key="1">
    <source>
        <dbReference type="ARBA" id="ARBA00005495"/>
    </source>
</evidence>
<feature type="domain" description="CENP-V/GFA" evidence="5">
    <location>
        <begin position="10"/>
        <end position="128"/>
    </location>
</feature>
<dbReference type="EMBL" id="MLJW01000592">
    <property type="protein sequence ID" value="OIQ84786.1"/>
    <property type="molecule type" value="Genomic_DNA"/>
</dbReference>
<evidence type="ECO:0000256" key="4">
    <source>
        <dbReference type="ARBA" id="ARBA00023239"/>
    </source>
</evidence>
<keyword evidence="2" id="KW-0479">Metal-binding</keyword>
<evidence type="ECO:0000256" key="3">
    <source>
        <dbReference type="ARBA" id="ARBA00022833"/>
    </source>
</evidence>
<sequence length="160" mass="17580">MGGLGIVTNATGGCLCGDVRYRLRAEPIALYCCHCTECQTTSGSSFVMALRIPYGGLSVTKGSVRLCERAEAGGIARNVGRCPSCLTALWSERLEGRAFQTVYAGTLDDSANLQPVAHIWIQDAQPWIRFDERTLRFSQSPPTMQPIIDVWRQRQSPKQG</sequence>
<dbReference type="AlphaFoldDB" id="A0A1J5QN45"/>
<dbReference type="PANTHER" id="PTHR33337">
    <property type="entry name" value="GFA DOMAIN-CONTAINING PROTEIN"/>
    <property type="match status" value="1"/>
</dbReference>
<dbReference type="Pfam" id="PF04828">
    <property type="entry name" value="GFA"/>
    <property type="match status" value="1"/>
</dbReference>
<evidence type="ECO:0000313" key="6">
    <source>
        <dbReference type="EMBL" id="OIQ84786.1"/>
    </source>
</evidence>
<name>A0A1J5QN45_9ZZZZ</name>